<dbReference type="SUPFAM" id="SSF81606">
    <property type="entry name" value="PP2C-like"/>
    <property type="match status" value="1"/>
</dbReference>
<evidence type="ECO:0000256" key="5">
    <source>
        <dbReference type="ARBA" id="ARBA00022679"/>
    </source>
</evidence>
<dbReference type="RefSeq" id="WP_065135148.1">
    <property type="nucleotide sequence ID" value="NZ_MAEM01000360.1"/>
</dbReference>
<dbReference type="Pfam" id="PF07228">
    <property type="entry name" value="SpoIIE"/>
    <property type="match status" value="1"/>
</dbReference>
<feature type="domain" description="Histidine kinase" evidence="9">
    <location>
        <begin position="360"/>
        <end position="574"/>
    </location>
</feature>
<keyword evidence="7" id="KW-0902">Two-component regulatory system</keyword>
<dbReference type="SMART" id="SM00387">
    <property type="entry name" value="HATPase_c"/>
    <property type="match status" value="1"/>
</dbReference>
<dbReference type="Gene3D" id="3.60.40.10">
    <property type="entry name" value="PPM-type phosphatase domain"/>
    <property type="match status" value="1"/>
</dbReference>
<evidence type="ECO:0000256" key="1">
    <source>
        <dbReference type="ARBA" id="ARBA00000085"/>
    </source>
</evidence>
<feature type="modified residue" description="4-aspartylphosphate" evidence="8">
    <location>
        <position position="666"/>
    </location>
</feature>
<dbReference type="SMART" id="SM00448">
    <property type="entry name" value="REC"/>
    <property type="match status" value="1"/>
</dbReference>
<dbReference type="SUPFAM" id="SSF55874">
    <property type="entry name" value="ATPase domain of HSP90 chaperone/DNA topoisomerase II/histidine kinase"/>
    <property type="match status" value="2"/>
</dbReference>
<dbReference type="Gene3D" id="3.30.565.10">
    <property type="entry name" value="Histidine kinase-like ATPase, C-terminal domain"/>
    <property type="match status" value="2"/>
</dbReference>
<reference evidence="11 12" key="1">
    <citation type="submission" date="2016-06" db="EMBL/GenBank/DDBJ databases">
        <authorList>
            <person name="Kjaerup R.B."/>
            <person name="Dalgaard T.S."/>
            <person name="Juul-Madsen H.R."/>
        </authorList>
    </citation>
    <scope>NUCLEOTIDE SEQUENCE [LARGE SCALE GENOMIC DNA]</scope>
    <source>
        <strain evidence="11 12">1245752.6</strain>
    </source>
</reference>
<dbReference type="InterPro" id="IPR029016">
    <property type="entry name" value="GAF-like_dom_sf"/>
</dbReference>
<dbReference type="EMBL" id="MAEM01000360">
    <property type="protein sequence ID" value="OBS00540.1"/>
    <property type="molecule type" value="Genomic_DNA"/>
</dbReference>
<dbReference type="GO" id="GO:0000155">
    <property type="term" value="F:phosphorelay sensor kinase activity"/>
    <property type="evidence" value="ECO:0007669"/>
    <property type="project" value="InterPro"/>
</dbReference>
<sequence>MTELDQPQDGPGLTRQIPEDLACAAALGGEMGRRIAEFDWASHPLGPLDRWPAEHRFAVAEALTSRFPTSLWLNPQDMFLLYNDAYRVVAADRHPAALGRRGSEAWWDIWDTIGPMFDTAVTTGETTWREDLLVPMVSGGHRFDRYFTFTVSPLIDARGHFSGSVSILTETTERVMGERRLHLLNSVASAVMEVHSIDGAISAAVDVCSNSSAIPDLPFVAVYVADEKADALTLRGATASALPVLPHSLAELTQWSPASRAESRIVEAVGLAIPGLPAALGDRCPEQAMVLPVGVGSTTGALVVGINPGCRLDHQYRGFFHLLADQLSSAFAAAASYELQCQRAEALAELDEAKTVFLTNISHEFRTPLTLLLGPLDDELADAEPNSLRAHRLDIARRNAARLLRLVDSLLDFSRLQAGRAAANLVTSDVGALTADIASSFSDICSRADLELVIDCQPAPAQLDRGMWETIMLNLLSNAVKYTLAGSISVTARVDAAHCVVVVRDTGVGIAGEDLDRLFERFYRANNVAGRSVEGTGIGLSLVRGLVDLHGGTVHIDSEVGHGTVVTIRLPRALDKPGDHPDVGKPDETNPYVAQVNQWLSPVEHSAVATSPVAPRQLVLIADDNADMRAHLDRVLSEHYDTVLVADGQSALAACRERRPDAVVTDVMMPGMDGFALAAAIRADPMLAATPVLMLSARAGADAAREGFAGGADDYLPKPFGSQDLIDRLRARLTAVRRERDRQRREAQQGLAAELVELDAALQATDSVAGIMAAVLDSSLASADAGAVTIGVVEQEHHIRFEYHGELPAELRNRYHVAALESPWVEVDVIRTGEPMVIPDTFDLPIRYQHRVTDTAASIRACVVHPLPDSSGRTVAVLSLLWPAPRQFGTEELDMFARIAQLTSAALDRVRINAHEHRMAIDFQEHLLEVDHSSTAAVVAARYQPAGEALGVGGDWFSVTPIDRARRLGLSVGDVVGHGLNAAIVMSNLRAVVAASALTADDPGAVLNVLDRYAAASVPSARCTTVAYAIVDIDPGGGGATVAYSCAGHPFPLVIHPDREPEFLRSGRRLPIAAGRHSQDRSTDHTATAVLAPGSVLLLYTDGLIERPHEDLDIGFARLHSVAAECAHLPVESLCADLLAKMAPKSGYRDDVVVLAVRPNHLTARSFATAFPAVPVYVPHARQQLGHWLSAIEFSEERHFDILLAATEAVTNAVEHGGHSDQRNTVSIEGLLREQAVTLTVSDTGRWVGDSAASLRGTRRGRGLTLISRLSDHVETNRTAAGTRVTMHFDSAVTGDLAGRGDP</sequence>
<dbReference type="SMART" id="SM00065">
    <property type="entry name" value="GAF"/>
    <property type="match status" value="1"/>
</dbReference>
<dbReference type="CDD" id="cd00082">
    <property type="entry name" value="HisKA"/>
    <property type="match status" value="1"/>
</dbReference>
<comment type="caution">
    <text evidence="11">The sequence shown here is derived from an EMBL/GenBank/DDBJ whole genome shotgun (WGS) entry which is preliminary data.</text>
</comment>
<evidence type="ECO:0000259" key="9">
    <source>
        <dbReference type="PROSITE" id="PS50109"/>
    </source>
</evidence>
<dbReference type="InterPro" id="IPR036097">
    <property type="entry name" value="HisK_dim/P_sf"/>
</dbReference>
<keyword evidence="4 8" id="KW-0597">Phosphoprotein</keyword>
<dbReference type="CDD" id="cd17574">
    <property type="entry name" value="REC_OmpR"/>
    <property type="match status" value="1"/>
</dbReference>
<dbReference type="OrthoDB" id="163538at2"/>
<keyword evidence="5" id="KW-0808">Transferase</keyword>
<dbReference type="Proteomes" id="UP000093757">
    <property type="component" value="Unassembled WGS sequence"/>
</dbReference>
<keyword evidence="6 11" id="KW-0418">Kinase</keyword>
<evidence type="ECO:0000256" key="7">
    <source>
        <dbReference type="ARBA" id="ARBA00023012"/>
    </source>
</evidence>
<dbReference type="GO" id="GO:0005886">
    <property type="term" value="C:plasma membrane"/>
    <property type="evidence" value="ECO:0007669"/>
    <property type="project" value="UniProtKB-SubCell"/>
</dbReference>
<dbReference type="InterPro" id="IPR004358">
    <property type="entry name" value="Sig_transdc_His_kin-like_C"/>
</dbReference>
<dbReference type="InterPro" id="IPR001932">
    <property type="entry name" value="PPM-type_phosphatase-like_dom"/>
</dbReference>
<dbReference type="InterPro" id="IPR003594">
    <property type="entry name" value="HATPase_dom"/>
</dbReference>
<dbReference type="SUPFAM" id="SSF55781">
    <property type="entry name" value="GAF domain-like"/>
    <property type="match status" value="1"/>
</dbReference>
<evidence type="ECO:0000259" key="10">
    <source>
        <dbReference type="PROSITE" id="PS50110"/>
    </source>
</evidence>
<name>A0A1A6BDZ5_MYCGO</name>
<dbReference type="CDD" id="cd16936">
    <property type="entry name" value="HATPase_RsbW-like"/>
    <property type="match status" value="1"/>
</dbReference>
<dbReference type="InterPro" id="IPR003661">
    <property type="entry name" value="HisK_dim/P_dom"/>
</dbReference>
<dbReference type="InterPro" id="IPR005467">
    <property type="entry name" value="His_kinase_dom"/>
</dbReference>
<dbReference type="Gene3D" id="1.10.287.130">
    <property type="match status" value="1"/>
</dbReference>
<dbReference type="PANTHER" id="PTHR43547:SF2">
    <property type="entry name" value="HYBRID SIGNAL TRANSDUCTION HISTIDINE KINASE C"/>
    <property type="match status" value="1"/>
</dbReference>
<dbReference type="EC" id="2.7.13.3" evidence="3"/>
<evidence type="ECO:0000313" key="12">
    <source>
        <dbReference type="Proteomes" id="UP000093757"/>
    </source>
</evidence>
<dbReference type="SUPFAM" id="SSF47384">
    <property type="entry name" value="Homodimeric domain of signal transducing histidine kinase"/>
    <property type="match status" value="1"/>
</dbReference>
<dbReference type="Gene3D" id="3.30.450.40">
    <property type="match status" value="1"/>
</dbReference>
<dbReference type="InterPro" id="IPR003018">
    <property type="entry name" value="GAF"/>
</dbReference>
<dbReference type="InterPro" id="IPR011006">
    <property type="entry name" value="CheY-like_superfamily"/>
</dbReference>
<comment type="catalytic activity">
    <reaction evidence="1">
        <text>ATP + protein L-histidine = ADP + protein N-phospho-L-histidine.</text>
        <dbReference type="EC" id="2.7.13.3"/>
    </reaction>
</comment>
<dbReference type="PROSITE" id="PS50109">
    <property type="entry name" value="HIS_KIN"/>
    <property type="match status" value="1"/>
</dbReference>
<dbReference type="SMART" id="SM00331">
    <property type="entry name" value="PP2C_SIG"/>
    <property type="match status" value="1"/>
</dbReference>
<dbReference type="PANTHER" id="PTHR43547">
    <property type="entry name" value="TWO-COMPONENT HISTIDINE KINASE"/>
    <property type="match status" value="1"/>
</dbReference>
<evidence type="ECO:0000256" key="4">
    <source>
        <dbReference type="ARBA" id="ARBA00022553"/>
    </source>
</evidence>
<dbReference type="Pfam" id="PF13581">
    <property type="entry name" value="HATPase_c_2"/>
    <property type="match status" value="1"/>
</dbReference>
<evidence type="ECO:0000256" key="3">
    <source>
        <dbReference type="ARBA" id="ARBA00012438"/>
    </source>
</evidence>
<dbReference type="CDD" id="cd00075">
    <property type="entry name" value="HATPase"/>
    <property type="match status" value="1"/>
</dbReference>
<dbReference type="InterPro" id="IPR036890">
    <property type="entry name" value="HATPase_C_sf"/>
</dbReference>
<evidence type="ECO:0000313" key="11">
    <source>
        <dbReference type="EMBL" id="OBS00540.1"/>
    </source>
</evidence>
<dbReference type="Pfam" id="PF00512">
    <property type="entry name" value="HisKA"/>
    <property type="match status" value="1"/>
</dbReference>
<accession>A0A1A6BDZ5</accession>
<protein>
    <recommendedName>
        <fullName evidence="3">histidine kinase</fullName>
        <ecNumber evidence="3">2.7.13.3</ecNumber>
    </recommendedName>
</protein>
<proteinExistence type="predicted"/>
<dbReference type="InterPro" id="IPR001789">
    <property type="entry name" value="Sig_transdc_resp-reg_receiver"/>
</dbReference>
<dbReference type="Gene3D" id="3.40.50.2300">
    <property type="match status" value="1"/>
</dbReference>
<dbReference type="FunFam" id="3.30.565.10:FF:000006">
    <property type="entry name" value="Sensor histidine kinase WalK"/>
    <property type="match status" value="1"/>
</dbReference>
<dbReference type="Pfam" id="PF13185">
    <property type="entry name" value="GAF_2"/>
    <property type="match status" value="1"/>
</dbReference>
<dbReference type="Gene3D" id="3.30.450.20">
    <property type="entry name" value="PAS domain"/>
    <property type="match status" value="1"/>
</dbReference>
<dbReference type="PRINTS" id="PR00344">
    <property type="entry name" value="BCTRLSENSOR"/>
</dbReference>
<evidence type="ECO:0000256" key="2">
    <source>
        <dbReference type="ARBA" id="ARBA00004236"/>
    </source>
</evidence>
<evidence type="ECO:0000256" key="8">
    <source>
        <dbReference type="PROSITE-ProRule" id="PRU00169"/>
    </source>
</evidence>
<evidence type="ECO:0000256" key="6">
    <source>
        <dbReference type="ARBA" id="ARBA00022777"/>
    </source>
</evidence>
<dbReference type="SUPFAM" id="SSF52172">
    <property type="entry name" value="CheY-like"/>
    <property type="match status" value="1"/>
</dbReference>
<dbReference type="Pfam" id="PF02518">
    <property type="entry name" value="HATPase_c"/>
    <property type="match status" value="1"/>
</dbReference>
<dbReference type="PROSITE" id="PS50110">
    <property type="entry name" value="RESPONSE_REGULATORY"/>
    <property type="match status" value="1"/>
</dbReference>
<feature type="domain" description="Response regulatory" evidence="10">
    <location>
        <begin position="618"/>
        <end position="733"/>
    </location>
</feature>
<gene>
    <name evidence="11" type="ORF">A9W98_24635</name>
</gene>
<dbReference type="SMART" id="SM00388">
    <property type="entry name" value="HisKA"/>
    <property type="match status" value="1"/>
</dbReference>
<comment type="subcellular location">
    <subcellularLocation>
        <location evidence="2">Cell membrane</location>
    </subcellularLocation>
</comment>
<organism evidence="11 12">
    <name type="scientific">Mycobacterium gordonae</name>
    <dbReference type="NCBI Taxonomy" id="1778"/>
    <lineage>
        <taxon>Bacteria</taxon>
        <taxon>Bacillati</taxon>
        <taxon>Actinomycetota</taxon>
        <taxon>Actinomycetes</taxon>
        <taxon>Mycobacteriales</taxon>
        <taxon>Mycobacteriaceae</taxon>
        <taxon>Mycobacterium</taxon>
    </lineage>
</organism>
<dbReference type="InterPro" id="IPR036457">
    <property type="entry name" value="PPM-type-like_dom_sf"/>
</dbReference>
<dbReference type="Pfam" id="PF00072">
    <property type="entry name" value="Response_reg"/>
    <property type="match status" value="1"/>
</dbReference>